<evidence type="ECO:0000256" key="1">
    <source>
        <dbReference type="ARBA" id="ARBA00008761"/>
    </source>
</evidence>
<keyword evidence="5" id="KW-0862">Zinc</keyword>
<dbReference type="AlphaFoldDB" id="A0AAP5BJB1"/>
<evidence type="ECO:0000256" key="7">
    <source>
        <dbReference type="ARBA" id="ARBA00023172"/>
    </source>
</evidence>
<dbReference type="GO" id="GO:0003677">
    <property type="term" value="F:DNA binding"/>
    <property type="evidence" value="ECO:0007669"/>
    <property type="project" value="UniProtKB-KW"/>
</dbReference>
<proteinExistence type="inferred from homology"/>
<organism evidence="12 14">
    <name type="scientific">Paraburkholderia madseniana</name>
    <dbReference type="NCBI Taxonomy" id="2599607"/>
    <lineage>
        <taxon>Bacteria</taxon>
        <taxon>Pseudomonadati</taxon>
        <taxon>Pseudomonadota</taxon>
        <taxon>Betaproteobacteria</taxon>
        <taxon>Burkholderiales</taxon>
        <taxon>Burkholderiaceae</taxon>
        <taxon>Paraburkholderia</taxon>
    </lineage>
</organism>
<dbReference type="InterPro" id="IPR021027">
    <property type="entry name" value="Transposase_put_HTH"/>
</dbReference>
<evidence type="ECO:0000259" key="8">
    <source>
        <dbReference type="Pfam" id="PF01385"/>
    </source>
</evidence>
<dbReference type="Pfam" id="PF01385">
    <property type="entry name" value="OrfB_IS605"/>
    <property type="match status" value="1"/>
</dbReference>
<evidence type="ECO:0000313" key="12">
    <source>
        <dbReference type="EMBL" id="MDQ6410839.1"/>
    </source>
</evidence>
<dbReference type="PANTHER" id="PTHR30405:SF25">
    <property type="entry name" value="RNA-GUIDED DNA ENDONUCLEASE INSQ-RELATED"/>
    <property type="match status" value="1"/>
</dbReference>
<evidence type="ECO:0000313" key="11">
    <source>
        <dbReference type="EMBL" id="MCX4149022.1"/>
    </source>
</evidence>
<dbReference type="Pfam" id="PF12323">
    <property type="entry name" value="HTH_OrfB_IS605"/>
    <property type="match status" value="1"/>
</dbReference>
<dbReference type="EMBL" id="JAPKHW010000026">
    <property type="protein sequence ID" value="MCX4149022.1"/>
    <property type="molecule type" value="Genomic_DNA"/>
</dbReference>
<evidence type="ECO:0000256" key="5">
    <source>
        <dbReference type="ARBA" id="ARBA00022833"/>
    </source>
</evidence>
<dbReference type="GO" id="GO:0032196">
    <property type="term" value="P:transposition"/>
    <property type="evidence" value="ECO:0007669"/>
    <property type="project" value="UniProtKB-KW"/>
</dbReference>
<evidence type="ECO:0000256" key="3">
    <source>
        <dbReference type="ARBA" id="ARBA00022578"/>
    </source>
</evidence>
<dbReference type="RefSeq" id="WP_266259990.1">
    <property type="nucleotide sequence ID" value="NZ_JAMXWF010000026.1"/>
</dbReference>
<evidence type="ECO:0000259" key="10">
    <source>
        <dbReference type="Pfam" id="PF12323"/>
    </source>
</evidence>
<keyword evidence="7" id="KW-0233">DNA recombination</keyword>
<protein>
    <submittedName>
        <fullName evidence="12">Transposase</fullName>
    </submittedName>
</protein>
<evidence type="ECO:0000259" key="9">
    <source>
        <dbReference type="Pfam" id="PF07282"/>
    </source>
</evidence>
<feature type="domain" description="Cas12f1-like TNB" evidence="9">
    <location>
        <begin position="305"/>
        <end position="371"/>
    </location>
</feature>
<dbReference type="InterPro" id="IPR010095">
    <property type="entry name" value="Cas12f1-like_TNB"/>
</dbReference>
<keyword evidence="4" id="KW-0479">Metal-binding</keyword>
<keyword evidence="13" id="KW-1185">Reference proteome</keyword>
<dbReference type="Pfam" id="PF07282">
    <property type="entry name" value="Cas12f1-like_TNB"/>
    <property type="match status" value="1"/>
</dbReference>
<evidence type="ECO:0000313" key="13">
    <source>
        <dbReference type="Proteomes" id="UP001209412"/>
    </source>
</evidence>
<dbReference type="PANTHER" id="PTHR30405">
    <property type="entry name" value="TRANSPOSASE"/>
    <property type="match status" value="1"/>
</dbReference>
<feature type="domain" description="Transposase putative helix-turn-helix" evidence="10">
    <location>
        <begin position="1"/>
        <end position="48"/>
    </location>
</feature>
<feature type="domain" description="Probable transposase IS891/IS1136/IS1341" evidence="8">
    <location>
        <begin position="172"/>
        <end position="278"/>
    </location>
</feature>
<dbReference type="EMBL" id="JAMXWF010000026">
    <property type="protein sequence ID" value="MDQ6410839.1"/>
    <property type="molecule type" value="Genomic_DNA"/>
</dbReference>
<gene>
    <name evidence="12" type="ORF">NIE36_27055</name>
    <name evidence="11" type="ORF">OSB80_27130</name>
</gene>
<dbReference type="Proteomes" id="UP001242288">
    <property type="component" value="Unassembled WGS sequence"/>
</dbReference>
<dbReference type="InterPro" id="IPR001959">
    <property type="entry name" value="Transposase"/>
</dbReference>
<comment type="similarity">
    <text evidence="1">In the C-terminal section; belongs to the transposase 35 family.</text>
</comment>
<name>A0AAP5BJB1_9BURK</name>
<dbReference type="GO" id="GO:0006310">
    <property type="term" value="P:DNA recombination"/>
    <property type="evidence" value="ECO:0007669"/>
    <property type="project" value="UniProtKB-KW"/>
</dbReference>
<comment type="similarity">
    <text evidence="2">In the N-terminal section; belongs to the transposase 2 family.</text>
</comment>
<dbReference type="NCBIfam" id="NF040570">
    <property type="entry name" value="guided_TnpB"/>
    <property type="match status" value="1"/>
</dbReference>
<keyword evidence="3" id="KW-0815">Transposition</keyword>
<dbReference type="GO" id="GO:0046872">
    <property type="term" value="F:metal ion binding"/>
    <property type="evidence" value="ECO:0007669"/>
    <property type="project" value="UniProtKB-KW"/>
</dbReference>
<comment type="caution">
    <text evidence="12">The sequence shown here is derived from an EMBL/GenBank/DDBJ whole genome shotgun (WGS) entry which is preliminary data.</text>
</comment>
<dbReference type="InterPro" id="IPR051399">
    <property type="entry name" value="RNA-guided_DNA_endo/Transpos"/>
</dbReference>
<reference evidence="12" key="1">
    <citation type="submission" date="2022-06" db="EMBL/GenBank/DDBJ databases">
        <title>PHB producers.</title>
        <authorList>
            <person name="Besaury L."/>
        </authorList>
    </citation>
    <scope>NUCLEOTIDE SEQUENCE</scope>
    <source>
        <strain evidence="12 13">SEWS6</strain>
    </source>
</reference>
<accession>A0AAP5BJB1</accession>
<sequence length="404" mass="45938">MERLQAFKFELMPTVEQARKMRQFAGARRFVYNRALALQQENREAGGKFIGYVGMAKRLTEWRNGLETPWLKDAPVHTQQHALKDLDRAFVNFFEKRADYPCFKRKGMGDSFRYPDPKQMKLDRENGRISLPKLGYMRYRNSRMVLGEVRSATVSHRAGKWYVSILTRREVEQPIPHGPVVGIDVGVARFATLSDGTFIAPLASFKKHEQRLAKYQRRMARKVKGSSNWKKAKARVQRIHARISNARSDFLHKASNEISKSHAMIAVEDMQVRNMSKSASGTADAPGRNIRAKSGLNKSILDQGWFEFRRQLEYKTAWRGGFFVAVPPQNTSRTCPSCGHISADNRRTQALFACVRCSHEANADHVGAINVLERGQRLLACGETAQWGRSKKQEPAEVTRAIAA</sequence>
<evidence type="ECO:0000256" key="2">
    <source>
        <dbReference type="ARBA" id="ARBA00011044"/>
    </source>
</evidence>
<evidence type="ECO:0000313" key="14">
    <source>
        <dbReference type="Proteomes" id="UP001242288"/>
    </source>
</evidence>
<evidence type="ECO:0000256" key="6">
    <source>
        <dbReference type="ARBA" id="ARBA00023125"/>
    </source>
</evidence>
<keyword evidence="6" id="KW-0238">DNA-binding</keyword>
<evidence type="ECO:0000256" key="4">
    <source>
        <dbReference type="ARBA" id="ARBA00022723"/>
    </source>
</evidence>
<dbReference type="Proteomes" id="UP001209412">
    <property type="component" value="Unassembled WGS sequence"/>
</dbReference>